<dbReference type="AlphaFoldDB" id="A0A9N9D3D5"/>
<gene>
    <name evidence="1" type="ORF">AGERDE_LOCUS10063</name>
</gene>
<reference evidence="1" key="1">
    <citation type="submission" date="2021-06" db="EMBL/GenBank/DDBJ databases">
        <authorList>
            <person name="Kallberg Y."/>
            <person name="Tangrot J."/>
            <person name="Rosling A."/>
        </authorList>
    </citation>
    <scope>NUCLEOTIDE SEQUENCE</scope>
    <source>
        <strain evidence="1">MT106</strain>
    </source>
</reference>
<organism evidence="1 2">
    <name type="scientific">Ambispora gerdemannii</name>
    <dbReference type="NCBI Taxonomy" id="144530"/>
    <lineage>
        <taxon>Eukaryota</taxon>
        <taxon>Fungi</taxon>
        <taxon>Fungi incertae sedis</taxon>
        <taxon>Mucoromycota</taxon>
        <taxon>Glomeromycotina</taxon>
        <taxon>Glomeromycetes</taxon>
        <taxon>Archaeosporales</taxon>
        <taxon>Ambisporaceae</taxon>
        <taxon>Ambispora</taxon>
    </lineage>
</organism>
<accession>A0A9N9D3D5</accession>
<feature type="non-terminal residue" evidence="1">
    <location>
        <position position="1"/>
    </location>
</feature>
<comment type="caution">
    <text evidence="1">The sequence shown here is derived from an EMBL/GenBank/DDBJ whole genome shotgun (WGS) entry which is preliminary data.</text>
</comment>
<name>A0A9N9D3D5_9GLOM</name>
<evidence type="ECO:0000313" key="1">
    <source>
        <dbReference type="EMBL" id="CAG8620956.1"/>
    </source>
</evidence>
<dbReference type="EMBL" id="CAJVPL010002843">
    <property type="protein sequence ID" value="CAG8620956.1"/>
    <property type="molecule type" value="Genomic_DNA"/>
</dbReference>
<sequence>NKNKEEALLQTYDRTFSQLGVSLIAKTYGYANMYKNLDHEDVMHVENKLGKLEEQASKVVRDIMKASQVESQIVLLRRDLEDLQKFMQQHKLQIAQEVWLQNIREILETPHEDIKADLRIFLADRTISTYVATPKYVPINEYGRSTDRNMFTAFDSYLNSIGLERRDDDTFTFPFVKVTSATVHLVNSFLLNEAKPDLVLTFLSRSPGLLDFEKEIIHGVKQNSRGKLESPEKHLI</sequence>
<proteinExistence type="predicted"/>
<dbReference type="Proteomes" id="UP000789831">
    <property type="component" value="Unassembled WGS sequence"/>
</dbReference>
<keyword evidence="2" id="KW-1185">Reference proteome</keyword>
<evidence type="ECO:0000313" key="2">
    <source>
        <dbReference type="Proteomes" id="UP000789831"/>
    </source>
</evidence>
<dbReference type="InterPro" id="IPR025332">
    <property type="entry name" value="DUF4238"/>
</dbReference>
<dbReference type="OrthoDB" id="2445860at2759"/>
<dbReference type="Pfam" id="PF14022">
    <property type="entry name" value="DUF4238"/>
    <property type="match status" value="1"/>
</dbReference>
<protein>
    <submittedName>
        <fullName evidence="1">11475_t:CDS:1</fullName>
    </submittedName>
</protein>